<name>A0A1H1VTY7_9ACTN</name>
<keyword evidence="3" id="KW-1185">Reference proteome</keyword>
<organism evidence="2 3">
    <name type="scientific">Microlunatus soli</name>
    <dbReference type="NCBI Taxonomy" id="630515"/>
    <lineage>
        <taxon>Bacteria</taxon>
        <taxon>Bacillati</taxon>
        <taxon>Actinomycetota</taxon>
        <taxon>Actinomycetes</taxon>
        <taxon>Propionibacteriales</taxon>
        <taxon>Propionibacteriaceae</taxon>
        <taxon>Microlunatus</taxon>
    </lineage>
</organism>
<proteinExistence type="predicted"/>
<dbReference type="Proteomes" id="UP000199103">
    <property type="component" value="Chromosome I"/>
</dbReference>
<sequence length="74" mass="7858">MAAQLSTQLPAKGNTGRRPVRGAHPIRTGVCCVLCGVAANATFMVTADAASRTATVDSYTIRDHYSLCQIFQIC</sequence>
<reference evidence="2 3" key="1">
    <citation type="submission" date="2016-10" db="EMBL/GenBank/DDBJ databases">
        <authorList>
            <person name="de Groot N.N."/>
        </authorList>
    </citation>
    <scope>NUCLEOTIDE SEQUENCE [LARGE SCALE GENOMIC DNA]</scope>
    <source>
        <strain evidence="2 3">DSM 21800</strain>
    </source>
</reference>
<dbReference type="EMBL" id="LT629772">
    <property type="protein sequence ID" value="SDS88377.1"/>
    <property type="molecule type" value="Genomic_DNA"/>
</dbReference>
<dbReference type="STRING" id="630515.SAMN04489812_3355"/>
<dbReference type="AlphaFoldDB" id="A0A1H1VTY7"/>
<feature type="region of interest" description="Disordered" evidence="1">
    <location>
        <begin position="1"/>
        <end position="22"/>
    </location>
</feature>
<accession>A0A1H1VTY7</accession>
<evidence type="ECO:0000313" key="3">
    <source>
        <dbReference type="Proteomes" id="UP000199103"/>
    </source>
</evidence>
<evidence type="ECO:0000313" key="2">
    <source>
        <dbReference type="EMBL" id="SDS88377.1"/>
    </source>
</evidence>
<evidence type="ECO:0000256" key="1">
    <source>
        <dbReference type="SAM" id="MobiDB-lite"/>
    </source>
</evidence>
<protein>
    <submittedName>
        <fullName evidence="2">Uncharacterized protein</fullName>
    </submittedName>
</protein>
<gene>
    <name evidence="2" type="ORF">SAMN04489812_3355</name>
</gene>